<keyword evidence="2" id="KW-1277">Toxin-antitoxin system</keyword>
<dbReference type="STRING" id="1423730.FC75_GL001345"/>
<dbReference type="EMBL" id="AYZJ01000024">
    <property type="protein sequence ID" value="KRN24167.1"/>
    <property type="molecule type" value="Genomic_DNA"/>
</dbReference>
<dbReference type="GO" id="GO:0004521">
    <property type="term" value="F:RNA endonuclease activity"/>
    <property type="evidence" value="ECO:0007669"/>
    <property type="project" value="TreeGrafter"/>
</dbReference>
<accession>A0A0R2FG63</accession>
<dbReference type="Gene3D" id="2.30.30.110">
    <property type="match status" value="1"/>
</dbReference>
<proteinExistence type="inferred from homology"/>
<dbReference type="PANTHER" id="PTHR33988">
    <property type="entry name" value="ENDORIBONUCLEASE MAZF-RELATED"/>
    <property type="match status" value="1"/>
</dbReference>
<organism evidence="3 4">
    <name type="scientific">Lacticaseibacillus camelliae DSM 22697 = JCM 13995</name>
    <dbReference type="NCBI Taxonomy" id="1423730"/>
    <lineage>
        <taxon>Bacteria</taxon>
        <taxon>Bacillati</taxon>
        <taxon>Bacillota</taxon>
        <taxon>Bacilli</taxon>
        <taxon>Lactobacillales</taxon>
        <taxon>Lactobacillaceae</taxon>
        <taxon>Lacticaseibacillus</taxon>
    </lineage>
</organism>
<dbReference type="AlphaFoldDB" id="A0A0R2FG63"/>
<dbReference type="OrthoDB" id="9808744at2"/>
<evidence type="ECO:0000256" key="1">
    <source>
        <dbReference type="ARBA" id="ARBA00007521"/>
    </source>
</evidence>
<dbReference type="InterPro" id="IPR011067">
    <property type="entry name" value="Plasmid_toxin/cell-grow_inhib"/>
</dbReference>
<dbReference type="GO" id="GO:0003677">
    <property type="term" value="F:DNA binding"/>
    <property type="evidence" value="ECO:0007669"/>
    <property type="project" value="InterPro"/>
</dbReference>
<dbReference type="Pfam" id="PF02452">
    <property type="entry name" value="PemK_toxin"/>
    <property type="match status" value="1"/>
</dbReference>
<dbReference type="GO" id="GO:0016075">
    <property type="term" value="P:rRNA catabolic process"/>
    <property type="evidence" value="ECO:0007669"/>
    <property type="project" value="TreeGrafter"/>
</dbReference>
<dbReference type="PANTHER" id="PTHR33988:SF3">
    <property type="entry name" value="ENDORIBONUCLEASE TOXIN CHPB-RELATED"/>
    <property type="match status" value="1"/>
</dbReference>
<name>A0A0R2FG63_9LACO</name>
<comment type="similarity">
    <text evidence="1">Belongs to the PemK/MazF family.</text>
</comment>
<evidence type="ECO:0000313" key="4">
    <source>
        <dbReference type="Proteomes" id="UP000050865"/>
    </source>
</evidence>
<comment type="caution">
    <text evidence="3">The sequence shown here is derived from an EMBL/GenBank/DDBJ whole genome shotgun (WGS) entry which is preliminary data.</text>
</comment>
<dbReference type="InterPro" id="IPR003477">
    <property type="entry name" value="PemK-like"/>
</dbReference>
<reference evidence="3 4" key="1">
    <citation type="journal article" date="2015" name="Genome Announc.">
        <title>Expanding the biotechnology potential of lactobacilli through comparative genomics of 213 strains and associated genera.</title>
        <authorList>
            <person name="Sun Z."/>
            <person name="Harris H.M."/>
            <person name="McCann A."/>
            <person name="Guo C."/>
            <person name="Argimon S."/>
            <person name="Zhang W."/>
            <person name="Yang X."/>
            <person name="Jeffery I.B."/>
            <person name="Cooney J.C."/>
            <person name="Kagawa T.F."/>
            <person name="Liu W."/>
            <person name="Song Y."/>
            <person name="Salvetti E."/>
            <person name="Wrobel A."/>
            <person name="Rasinkangas P."/>
            <person name="Parkhill J."/>
            <person name="Rea M.C."/>
            <person name="O'Sullivan O."/>
            <person name="Ritari J."/>
            <person name="Douillard F.P."/>
            <person name="Paul Ross R."/>
            <person name="Yang R."/>
            <person name="Briner A.E."/>
            <person name="Felis G.E."/>
            <person name="de Vos W.M."/>
            <person name="Barrangou R."/>
            <person name="Klaenhammer T.R."/>
            <person name="Caufield P.W."/>
            <person name="Cui Y."/>
            <person name="Zhang H."/>
            <person name="O'Toole P.W."/>
        </authorList>
    </citation>
    <scope>NUCLEOTIDE SEQUENCE [LARGE SCALE GENOMIC DNA]</scope>
    <source>
        <strain evidence="3 4">DSM 22697</strain>
    </source>
</reference>
<evidence type="ECO:0000313" key="3">
    <source>
        <dbReference type="EMBL" id="KRN24167.1"/>
    </source>
</evidence>
<dbReference type="PATRIC" id="fig|1423730.4.peg.1411"/>
<gene>
    <name evidence="3" type="ORF">FC75_GL001345</name>
</gene>
<sequence length="128" mass="14306">MSGTEYIPHKGDIVSASFDPSAGKEIQKRRPALVVSNAQYAKLTGLAVVCPITHADSNRFRDTGLLIPLHQKKTEGYINPLQFHTFDFRRRRFERIETVATDTLAQALQTINDVINATEPRKRGSVKG</sequence>
<dbReference type="Proteomes" id="UP000050865">
    <property type="component" value="Unassembled WGS sequence"/>
</dbReference>
<dbReference type="RefSeq" id="WP_054663366.1">
    <property type="nucleotide sequence ID" value="NZ_AYZJ01000024.1"/>
</dbReference>
<protein>
    <submittedName>
        <fullName evidence="3">Uncharacterized protein</fullName>
    </submittedName>
</protein>
<dbReference type="GO" id="GO:0006402">
    <property type="term" value="P:mRNA catabolic process"/>
    <property type="evidence" value="ECO:0007669"/>
    <property type="project" value="TreeGrafter"/>
</dbReference>
<dbReference type="SUPFAM" id="SSF50118">
    <property type="entry name" value="Cell growth inhibitor/plasmid maintenance toxic component"/>
    <property type="match status" value="1"/>
</dbReference>
<evidence type="ECO:0000256" key="2">
    <source>
        <dbReference type="ARBA" id="ARBA00022649"/>
    </source>
</evidence>
<keyword evidence="4" id="KW-1185">Reference proteome</keyword>